<dbReference type="EMBL" id="BDGX01000033">
    <property type="protein sequence ID" value="GAV52258.1"/>
    <property type="molecule type" value="Genomic_DNA"/>
</dbReference>
<dbReference type="Pfam" id="PF15630">
    <property type="entry name" value="CENP-S"/>
    <property type="match status" value="1"/>
</dbReference>
<comment type="similarity">
    <text evidence="1">Belongs to the TAF9 family. CENP-S/MHF1 subfamily.</text>
</comment>
<evidence type="ECO:0000256" key="2">
    <source>
        <dbReference type="ARBA" id="ARBA00022763"/>
    </source>
</evidence>
<name>A0A1Q3A9A0_ZYGRO</name>
<evidence type="ECO:0000313" key="6">
    <source>
        <dbReference type="Proteomes" id="UP000187013"/>
    </source>
</evidence>
<accession>A0A1Q3A9A0</accession>
<keyword evidence="2" id="KW-0227">DNA damage</keyword>
<keyword evidence="3" id="KW-0238">DNA-binding</keyword>
<dbReference type="OrthoDB" id="1872155at2759"/>
<organism evidence="5 6">
    <name type="scientific">Zygosaccharomyces rouxii</name>
    <dbReference type="NCBI Taxonomy" id="4956"/>
    <lineage>
        <taxon>Eukaryota</taxon>
        <taxon>Fungi</taxon>
        <taxon>Dikarya</taxon>
        <taxon>Ascomycota</taxon>
        <taxon>Saccharomycotina</taxon>
        <taxon>Saccharomycetes</taxon>
        <taxon>Saccharomycetales</taxon>
        <taxon>Saccharomycetaceae</taxon>
        <taxon>Zygosaccharomyces</taxon>
    </lineage>
</organism>
<dbReference type="InterPro" id="IPR009072">
    <property type="entry name" value="Histone-fold"/>
</dbReference>
<gene>
    <name evidence="5" type="ORF">ZYGR_0AG02490</name>
</gene>
<evidence type="ECO:0000256" key="4">
    <source>
        <dbReference type="ARBA" id="ARBA00023204"/>
    </source>
</evidence>
<dbReference type="SUPFAM" id="SSF47113">
    <property type="entry name" value="Histone-fold"/>
    <property type="match status" value="1"/>
</dbReference>
<dbReference type="GO" id="GO:0071821">
    <property type="term" value="C:FANCM-MHF complex"/>
    <property type="evidence" value="ECO:0007669"/>
    <property type="project" value="InterPro"/>
</dbReference>
<sequence>MDERSANASNLVAQLKGKLWYCIEKQVGEETPFDTSYTPHFTNALVEMCYMQLVEMGKDLEAFARHAGREVITRDDMALLLRKTPQLEDLIVPK</sequence>
<dbReference type="GO" id="GO:0003677">
    <property type="term" value="F:DNA binding"/>
    <property type="evidence" value="ECO:0007669"/>
    <property type="project" value="UniProtKB-KW"/>
</dbReference>
<dbReference type="GO" id="GO:0046982">
    <property type="term" value="F:protein heterodimerization activity"/>
    <property type="evidence" value="ECO:0007669"/>
    <property type="project" value="InterPro"/>
</dbReference>
<keyword evidence="4" id="KW-0234">DNA repair</keyword>
<dbReference type="Proteomes" id="UP000187013">
    <property type="component" value="Unassembled WGS sequence"/>
</dbReference>
<comment type="caution">
    <text evidence="5">The sequence shown here is derived from an EMBL/GenBank/DDBJ whole genome shotgun (WGS) entry which is preliminary data.</text>
</comment>
<protein>
    <recommendedName>
        <fullName evidence="7">MHF histone-fold complex subunit 1</fullName>
    </recommendedName>
</protein>
<dbReference type="GO" id="GO:0003682">
    <property type="term" value="F:chromatin binding"/>
    <property type="evidence" value="ECO:0007669"/>
    <property type="project" value="TreeGrafter"/>
</dbReference>
<proteinExistence type="inferred from homology"/>
<dbReference type="PANTHER" id="PTHR22980:SF0">
    <property type="entry name" value="CENTROMERE PROTEIN S"/>
    <property type="match status" value="1"/>
</dbReference>
<dbReference type="GO" id="GO:0006281">
    <property type="term" value="P:DNA repair"/>
    <property type="evidence" value="ECO:0007669"/>
    <property type="project" value="UniProtKB-KW"/>
</dbReference>
<dbReference type="Gene3D" id="1.10.20.10">
    <property type="entry name" value="Histone, subunit A"/>
    <property type="match status" value="1"/>
</dbReference>
<dbReference type="GO" id="GO:0031297">
    <property type="term" value="P:replication fork processing"/>
    <property type="evidence" value="ECO:0007669"/>
    <property type="project" value="TreeGrafter"/>
</dbReference>
<dbReference type="CDD" id="cd22919">
    <property type="entry name" value="HFD_CENP-S"/>
    <property type="match status" value="1"/>
</dbReference>
<evidence type="ECO:0008006" key="7">
    <source>
        <dbReference type="Google" id="ProtNLM"/>
    </source>
</evidence>
<dbReference type="GO" id="GO:0000712">
    <property type="term" value="P:resolution of meiotic recombination intermediates"/>
    <property type="evidence" value="ECO:0007669"/>
    <property type="project" value="TreeGrafter"/>
</dbReference>
<evidence type="ECO:0000313" key="5">
    <source>
        <dbReference type="EMBL" id="GAV52258.1"/>
    </source>
</evidence>
<dbReference type="AlphaFoldDB" id="A0A1Q3A9A0"/>
<evidence type="ECO:0000256" key="3">
    <source>
        <dbReference type="ARBA" id="ARBA00023125"/>
    </source>
</evidence>
<dbReference type="PANTHER" id="PTHR22980">
    <property type="entry name" value="CORTISTATIN"/>
    <property type="match status" value="1"/>
</dbReference>
<evidence type="ECO:0000256" key="1">
    <source>
        <dbReference type="ARBA" id="ARBA00006612"/>
    </source>
</evidence>
<reference evidence="5 6" key="1">
    <citation type="submission" date="2016-08" db="EMBL/GenBank/DDBJ databases">
        <title>Draft genome sequence of allopolyploid Zygosaccharomyces rouxii.</title>
        <authorList>
            <person name="Watanabe J."/>
            <person name="Uehara K."/>
            <person name="Mogi Y."/>
            <person name="Tsukioka Y."/>
        </authorList>
    </citation>
    <scope>NUCLEOTIDE SEQUENCE [LARGE SCALE GENOMIC DNA]</scope>
    <source>
        <strain evidence="5 6">NBRC 110957</strain>
    </source>
</reference>
<dbReference type="InterPro" id="IPR029003">
    <property type="entry name" value="CENP-S/Mhf1"/>
</dbReference>